<evidence type="ECO:0000256" key="1">
    <source>
        <dbReference type="PIRSR" id="PIRSR607822-1"/>
    </source>
</evidence>
<dbReference type="InterPro" id="IPR007822">
    <property type="entry name" value="LANC-like"/>
</dbReference>
<dbReference type="SUPFAM" id="SSF158745">
    <property type="entry name" value="LanC-like"/>
    <property type="match status" value="1"/>
</dbReference>
<dbReference type="InterPro" id="IPR011009">
    <property type="entry name" value="Kinase-like_dom_sf"/>
</dbReference>
<dbReference type="Gene3D" id="1.50.10.20">
    <property type="match status" value="1"/>
</dbReference>
<comment type="caution">
    <text evidence="3">The sequence shown here is derived from an EMBL/GenBank/DDBJ whole genome shotgun (WGS) entry which is preliminary data.</text>
</comment>
<evidence type="ECO:0000313" key="4">
    <source>
        <dbReference type="Proteomes" id="UP000579605"/>
    </source>
</evidence>
<keyword evidence="1" id="KW-0862">Zinc</keyword>
<evidence type="ECO:0000256" key="2">
    <source>
        <dbReference type="SAM" id="MobiDB-lite"/>
    </source>
</evidence>
<sequence>MYPPEDAVFARIDVVFTRIATRMGAELGAGVRTRLRTAPTDVPGPRRLARPSADPRVGSGPVSPEAAENGFWVGDSAGEDPAEEPPPGETLRQWVRRHCAGGAGVPADLAVMMARRLVALVGAAHRAGRPLGDLSPDRFVVQVDGSVTVFDPSPPTASASVAGASAVRLAYAYAAPDRDPASRGPVSVADDLYGLGCLFFLLATGSDPLLPADDTDVPAIHALTAHAAPAGREVPRHRCHRDRLAAWLAVIAPYGDTARLFAPAIGELLAPRPADRCDLAALERLLCDPAPEPTMPPVPTMPTTPPTMCAPASGQPGGEELLADGLDHLTARMCPDGDRLWPTGTEGTRTDPCDVQHGAAGVLAVLLRAHGHGASFDLAPVTLDAAARKAAGWLSERSEFAGRTGPPLPGLYSGRAGLAWVLADAAAVLGEPPLFTQAERLALRLPTSWPTADVAHGLAGAALTHLHLAALTCDDARPTVRDTRFGGRAAACAQALRSAAAPGPHGPTWPARVSSTGSEPAEGPFGFAHGVAGIGYTLLALGTALDDSAALTLAGEAGDALCRAAHTDENGAAWWPAGPHEAGWRPHWCSGSSGVGTFLLRLYAVTGEQRFAEYARAAAGAAYRARWTASPVACHGLAGDGEFLLDAAELLDDPTYRAWAEDLVPLLAVRHCRRGGKALVADDTLTGVVADYNVGLAGVLAFLTRLRYGGRRMFLVDELLVEDHLWGRPVRR</sequence>
<accession>A0A852ZF14</accession>
<evidence type="ECO:0008006" key="5">
    <source>
        <dbReference type="Google" id="ProtNLM"/>
    </source>
</evidence>
<proteinExistence type="predicted"/>
<feature type="region of interest" description="Disordered" evidence="2">
    <location>
        <begin position="36"/>
        <end position="89"/>
    </location>
</feature>
<dbReference type="SUPFAM" id="SSF56112">
    <property type="entry name" value="Protein kinase-like (PK-like)"/>
    <property type="match status" value="1"/>
</dbReference>
<keyword evidence="4" id="KW-1185">Reference proteome</keyword>
<dbReference type="Gene3D" id="1.10.510.10">
    <property type="entry name" value="Transferase(Phosphotransferase) domain 1"/>
    <property type="match status" value="1"/>
</dbReference>
<keyword evidence="1" id="KW-0479">Metal-binding</keyword>
<evidence type="ECO:0000313" key="3">
    <source>
        <dbReference type="EMBL" id="NYH90468.1"/>
    </source>
</evidence>
<feature type="binding site" evidence="1">
    <location>
        <position position="589"/>
    </location>
    <ligand>
        <name>Zn(2+)</name>
        <dbReference type="ChEBI" id="CHEBI:29105"/>
    </ligand>
</feature>
<dbReference type="PRINTS" id="PR01950">
    <property type="entry name" value="LANCSUPER"/>
</dbReference>
<dbReference type="EMBL" id="JACBZH010000001">
    <property type="protein sequence ID" value="NYH90468.1"/>
    <property type="molecule type" value="Genomic_DNA"/>
</dbReference>
<organism evidence="3 4">
    <name type="scientific">Actinopolymorpha rutila</name>
    <dbReference type="NCBI Taxonomy" id="446787"/>
    <lineage>
        <taxon>Bacteria</taxon>
        <taxon>Bacillati</taxon>
        <taxon>Actinomycetota</taxon>
        <taxon>Actinomycetes</taxon>
        <taxon>Propionibacteriales</taxon>
        <taxon>Actinopolymorphaceae</taxon>
        <taxon>Actinopolymorpha</taxon>
    </lineage>
</organism>
<reference evidence="3 4" key="1">
    <citation type="submission" date="2020-07" db="EMBL/GenBank/DDBJ databases">
        <title>Sequencing the genomes of 1000 actinobacteria strains.</title>
        <authorList>
            <person name="Klenk H.-P."/>
        </authorList>
    </citation>
    <scope>NUCLEOTIDE SEQUENCE [LARGE SCALE GENOMIC DNA]</scope>
    <source>
        <strain evidence="3 4">DSM 18448</strain>
    </source>
</reference>
<feature type="binding site" evidence="1">
    <location>
        <position position="634"/>
    </location>
    <ligand>
        <name>Zn(2+)</name>
        <dbReference type="ChEBI" id="CHEBI:29105"/>
    </ligand>
</feature>
<protein>
    <recommendedName>
        <fullName evidence="5">Lanthionine synthetase C-like protein</fullName>
    </recommendedName>
</protein>
<dbReference type="InterPro" id="IPR058053">
    <property type="entry name" value="RamC_C"/>
</dbReference>
<dbReference type="AlphaFoldDB" id="A0A852ZF14"/>
<dbReference type="CDD" id="cd04791">
    <property type="entry name" value="LanC_SerThrkinase"/>
    <property type="match status" value="1"/>
</dbReference>
<feature type="binding site" evidence="1">
    <location>
        <position position="635"/>
    </location>
    <ligand>
        <name>Zn(2+)</name>
        <dbReference type="ChEBI" id="CHEBI:29105"/>
    </ligand>
</feature>
<dbReference type="GO" id="GO:0031179">
    <property type="term" value="P:peptide modification"/>
    <property type="evidence" value="ECO:0007669"/>
    <property type="project" value="InterPro"/>
</dbReference>
<name>A0A852ZF14_9ACTN</name>
<dbReference type="Pfam" id="PF05147">
    <property type="entry name" value="LANC_like"/>
    <property type="match status" value="1"/>
</dbReference>
<gene>
    <name evidence="3" type="ORF">F4554_003106</name>
</gene>
<feature type="region of interest" description="Disordered" evidence="2">
    <location>
        <begin position="499"/>
        <end position="518"/>
    </location>
</feature>
<dbReference type="GO" id="GO:0046872">
    <property type="term" value="F:metal ion binding"/>
    <property type="evidence" value="ECO:0007669"/>
    <property type="project" value="UniProtKB-KW"/>
</dbReference>
<dbReference type="RefSeq" id="WP_179788012.1">
    <property type="nucleotide sequence ID" value="NZ_BAAARR010000016.1"/>
</dbReference>
<dbReference type="Proteomes" id="UP000579605">
    <property type="component" value="Unassembled WGS sequence"/>
</dbReference>
<dbReference type="SMART" id="SM01260">
    <property type="entry name" value="LANC_like"/>
    <property type="match status" value="1"/>
</dbReference>